<dbReference type="Pfam" id="PF13620">
    <property type="entry name" value="CarboxypepD_reg"/>
    <property type="match status" value="1"/>
</dbReference>
<dbReference type="AlphaFoldDB" id="A0A917IWJ5"/>
<evidence type="ECO:0008006" key="3">
    <source>
        <dbReference type="Google" id="ProtNLM"/>
    </source>
</evidence>
<reference evidence="1" key="2">
    <citation type="submission" date="2020-09" db="EMBL/GenBank/DDBJ databases">
        <authorList>
            <person name="Sun Q."/>
            <person name="Zhou Y."/>
        </authorList>
    </citation>
    <scope>NUCLEOTIDE SEQUENCE</scope>
    <source>
        <strain evidence="1">CGMCC 1.15290</strain>
    </source>
</reference>
<keyword evidence="2" id="KW-1185">Reference proteome</keyword>
<reference evidence="1" key="1">
    <citation type="journal article" date="2014" name="Int. J. Syst. Evol. Microbiol.">
        <title>Complete genome sequence of Corynebacterium casei LMG S-19264T (=DSM 44701T), isolated from a smear-ripened cheese.</title>
        <authorList>
            <consortium name="US DOE Joint Genome Institute (JGI-PGF)"/>
            <person name="Walter F."/>
            <person name="Albersmeier A."/>
            <person name="Kalinowski J."/>
            <person name="Ruckert C."/>
        </authorList>
    </citation>
    <scope>NUCLEOTIDE SEQUENCE</scope>
    <source>
        <strain evidence="1">CGMCC 1.15290</strain>
    </source>
</reference>
<dbReference type="EMBL" id="BMIB01000002">
    <property type="protein sequence ID" value="GGH64836.1"/>
    <property type="molecule type" value="Genomic_DNA"/>
</dbReference>
<accession>A0A917IWJ5</accession>
<organism evidence="1 2">
    <name type="scientific">Filimonas zeae</name>
    <dbReference type="NCBI Taxonomy" id="1737353"/>
    <lineage>
        <taxon>Bacteria</taxon>
        <taxon>Pseudomonadati</taxon>
        <taxon>Bacteroidota</taxon>
        <taxon>Chitinophagia</taxon>
        <taxon>Chitinophagales</taxon>
        <taxon>Chitinophagaceae</taxon>
        <taxon>Filimonas</taxon>
    </lineage>
</organism>
<proteinExistence type="predicted"/>
<sequence>MGTLFYLGCQKSASLSTDPGPYTPEPGVATISGRVTDERKMPVSGAVVKAGATGIATTDVDGRFTIKNVSIDKKAGAIRVEKDSFFTGVKTLVVGAGNENNVAVQLLRKKVAGTFSAASGGTVTLPSGGGKVAFPAEGVMNEATKAAYTGTVTTSAFFFDPTAAGFENIIPGALRGLDSNNRETGLQSFSMIAVELTGANGQKLQLAAGKTATITFAIPAGLRAQAPATIPLWYLNETTGLWKEEGRATRQGNTYVGTVTHFSYWNCDAPFELVDFSAIIKAQSGDPLPNAKVVLQATGAADSLSIYGSGLTGADGYTGGKVPAGRTLKMQVLDKCGNLLYSKIIGPFTGKADLGNVTVTYNGGIVTFSGTAVNCSDAPITNGYVTITLDGAVNRATVTNGSFSLAIPRCISTAATASVVAYDLVALAEGTAKEVAVNGTTVNAGQLKACGTSLEQFFTYSVNGVEYNFTAPADSMYARVYKSNTDSIADISVYSSSPYTRLSGSLRAASMQPGTKTFDYFSFYREGGSFQTGKVLTATITENSKYLAGTISGTVADSSNGNQTYSVTGKFRMKRQ</sequence>
<evidence type="ECO:0000313" key="2">
    <source>
        <dbReference type="Proteomes" id="UP000627292"/>
    </source>
</evidence>
<dbReference type="SUPFAM" id="SSF49464">
    <property type="entry name" value="Carboxypeptidase regulatory domain-like"/>
    <property type="match status" value="1"/>
</dbReference>
<gene>
    <name evidence="1" type="ORF">GCM10011379_17320</name>
</gene>
<comment type="caution">
    <text evidence="1">The sequence shown here is derived from an EMBL/GenBank/DDBJ whole genome shotgun (WGS) entry which is preliminary data.</text>
</comment>
<name>A0A917IWJ5_9BACT</name>
<protein>
    <recommendedName>
        <fullName evidence="3">Carboxypeptidase regulatory-like domain-containing protein</fullName>
    </recommendedName>
</protein>
<dbReference type="Proteomes" id="UP000627292">
    <property type="component" value="Unassembled WGS sequence"/>
</dbReference>
<dbReference type="InterPro" id="IPR008969">
    <property type="entry name" value="CarboxyPept-like_regulatory"/>
</dbReference>
<dbReference type="Gene3D" id="2.60.40.1120">
    <property type="entry name" value="Carboxypeptidase-like, regulatory domain"/>
    <property type="match status" value="1"/>
</dbReference>
<evidence type="ECO:0000313" key="1">
    <source>
        <dbReference type="EMBL" id="GGH64836.1"/>
    </source>
</evidence>